<sequence length="249" mass="27172">MKILVCISNVPDTTTKVKFTDNNKQVDDAGVQWIINPWDELALTRAIELKEDGNNSIDEVCVINVGLSKCDATLRKALAIGADKAIRIDADPIDAYYVAAQIADYLKNNPFDIVLSGIESSDYNGSSVGGMLSEFMDCPAISSMTKLEIENGNVTIHRAIPGGKQILELTTPFVGIVQKGITNEPRIPAMRGIMMARKKPLEVLSAVEMESLSHIVEFELPVAKASCKMIDAEHLEELVNLLKSEAKVL</sequence>
<dbReference type="AlphaFoldDB" id="A0A425XX99"/>
<keyword evidence="3" id="KW-0813">Transport</keyword>
<dbReference type="SUPFAM" id="SSF52402">
    <property type="entry name" value="Adenine nucleotide alpha hydrolases-like"/>
    <property type="match status" value="1"/>
</dbReference>
<dbReference type="PANTHER" id="PTHR21294">
    <property type="entry name" value="ELECTRON TRANSFER FLAVOPROTEIN BETA-SUBUNIT"/>
    <property type="match status" value="1"/>
</dbReference>
<keyword evidence="7" id="KW-1185">Reference proteome</keyword>
<dbReference type="InterPro" id="IPR012255">
    <property type="entry name" value="ETF_b"/>
</dbReference>
<dbReference type="SMART" id="SM00893">
    <property type="entry name" value="ETF"/>
    <property type="match status" value="1"/>
</dbReference>
<proteinExistence type="inferred from homology"/>
<dbReference type="RefSeq" id="WP_125031889.1">
    <property type="nucleotide sequence ID" value="NZ_JAPXVP010000019.1"/>
</dbReference>
<name>A0A425XX99_9BACT</name>
<dbReference type="CDD" id="cd01714">
    <property type="entry name" value="ETF_beta"/>
    <property type="match status" value="1"/>
</dbReference>
<evidence type="ECO:0000256" key="1">
    <source>
        <dbReference type="ARBA" id="ARBA00007557"/>
    </source>
</evidence>
<protein>
    <recommendedName>
        <fullName evidence="2">Electron transfer flavoprotein subunit beta</fullName>
    </recommendedName>
</protein>
<gene>
    <name evidence="6" type="ORF">DWB61_15970</name>
</gene>
<dbReference type="PANTHER" id="PTHR21294:SF8">
    <property type="entry name" value="ELECTRON TRANSFER FLAVOPROTEIN SUBUNIT BETA"/>
    <property type="match status" value="1"/>
</dbReference>
<dbReference type="EMBL" id="QQWG01000022">
    <property type="protein sequence ID" value="RRG19271.1"/>
    <property type="molecule type" value="Genomic_DNA"/>
</dbReference>
<evidence type="ECO:0000313" key="6">
    <source>
        <dbReference type="EMBL" id="RRG19271.1"/>
    </source>
</evidence>
<comment type="similarity">
    <text evidence="1">Belongs to the ETF beta-subunit/FixA family.</text>
</comment>
<keyword evidence="4" id="KW-0249">Electron transport</keyword>
<dbReference type="GO" id="GO:0005829">
    <property type="term" value="C:cytosol"/>
    <property type="evidence" value="ECO:0007669"/>
    <property type="project" value="TreeGrafter"/>
</dbReference>
<evidence type="ECO:0000259" key="5">
    <source>
        <dbReference type="SMART" id="SM00893"/>
    </source>
</evidence>
<dbReference type="Gene3D" id="3.40.50.620">
    <property type="entry name" value="HUPs"/>
    <property type="match status" value="1"/>
</dbReference>
<dbReference type="PIRSF" id="PIRSF000090">
    <property type="entry name" value="Beta-ETF"/>
    <property type="match status" value="1"/>
</dbReference>
<dbReference type="InterPro" id="IPR014729">
    <property type="entry name" value="Rossmann-like_a/b/a_fold"/>
</dbReference>
<dbReference type="InterPro" id="IPR014730">
    <property type="entry name" value="ETF_a/b_N"/>
</dbReference>
<accession>A0A425XX99</accession>
<dbReference type="OrthoDB" id="9804960at2"/>
<evidence type="ECO:0000256" key="2">
    <source>
        <dbReference type="ARBA" id="ARBA00016797"/>
    </source>
</evidence>
<dbReference type="Pfam" id="PF01012">
    <property type="entry name" value="ETF"/>
    <property type="match status" value="1"/>
</dbReference>
<evidence type="ECO:0000256" key="4">
    <source>
        <dbReference type="ARBA" id="ARBA00022982"/>
    </source>
</evidence>
<feature type="domain" description="Electron transfer flavoprotein alpha/beta-subunit N-terminal" evidence="5">
    <location>
        <begin position="23"/>
        <end position="213"/>
    </location>
</feature>
<evidence type="ECO:0000313" key="7">
    <source>
        <dbReference type="Proteomes" id="UP000285794"/>
    </source>
</evidence>
<dbReference type="GO" id="GO:0009055">
    <property type="term" value="F:electron transfer activity"/>
    <property type="evidence" value="ECO:0007669"/>
    <property type="project" value="InterPro"/>
</dbReference>
<reference evidence="6 7" key="1">
    <citation type="submission" date="2018-07" db="EMBL/GenBank/DDBJ databases">
        <title>Draft genome sequence of Ancylomarina sp. M1P.</title>
        <authorList>
            <person name="Yadav S."/>
            <person name="Villanueva L."/>
            <person name="Damste J.S.S."/>
        </authorList>
    </citation>
    <scope>NUCLEOTIDE SEQUENCE [LARGE SCALE GENOMIC DNA]</scope>
    <source>
        <strain evidence="6 7">M1P</strain>
    </source>
</reference>
<evidence type="ECO:0000256" key="3">
    <source>
        <dbReference type="ARBA" id="ARBA00022448"/>
    </source>
</evidence>
<comment type="caution">
    <text evidence="6">The sequence shown here is derived from an EMBL/GenBank/DDBJ whole genome shotgun (WGS) entry which is preliminary data.</text>
</comment>
<dbReference type="Proteomes" id="UP000285794">
    <property type="component" value="Unassembled WGS sequence"/>
</dbReference>
<organism evidence="6 7">
    <name type="scientific">Ancylomarina euxinus</name>
    <dbReference type="NCBI Taxonomy" id="2283627"/>
    <lineage>
        <taxon>Bacteria</taxon>
        <taxon>Pseudomonadati</taxon>
        <taxon>Bacteroidota</taxon>
        <taxon>Bacteroidia</taxon>
        <taxon>Marinilabiliales</taxon>
        <taxon>Marinifilaceae</taxon>
        <taxon>Ancylomarina</taxon>
    </lineage>
</organism>
<dbReference type="InterPro" id="IPR033948">
    <property type="entry name" value="ETF_beta_N"/>
</dbReference>